<evidence type="ECO:0000256" key="10">
    <source>
        <dbReference type="ARBA" id="ARBA00048101"/>
    </source>
</evidence>
<feature type="domain" description="C3H1-type" evidence="14">
    <location>
        <begin position="53"/>
        <end position="81"/>
    </location>
</feature>
<dbReference type="AlphaFoldDB" id="A0A6F9D8M9"/>
<reference evidence="15" key="1">
    <citation type="submission" date="2020-04" db="EMBL/GenBank/DDBJ databases">
        <authorList>
            <person name="Neveu A P."/>
        </authorList>
    </citation>
    <scope>NUCLEOTIDE SEQUENCE</scope>
    <source>
        <tissue evidence="15">Whole embryo</tissue>
    </source>
</reference>
<evidence type="ECO:0000256" key="9">
    <source>
        <dbReference type="ARBA" id="ARBA00043167"/>
    </source>
</evidence>
<dbReference type="PANTHER" id="PTHR43856">
    <property type="entry name" value="CARDIOLIPIN HYDROLASE"/>
    <property type="match status" value="1"/>
</dbReference>
<accession>A0A6F9D8M9</accession>
<dbReference type="PROSITE" id="PS50035">
    <property type="entry name" value="PLD"/>
    <property type="match status" value="1"/>
</dbReference>
<evidence type="ECO:0000313" key="15">
    <source>
        <dbReference type="EMBL" id="CAB3227128.1"/>
    </source>
</evidence>
<dbReference type="PANTHER" id="PTHR43856:SF1">
    <property type="entry name" value="MITOCHONDRIAL CARDIOLIPIN HYDROLASE"/>
    <property type="match status" value="1"/>
</dbReference>
<evidence type="ECO:0000256" key="1">
    <source>
        <dbReference type="ARBA" id="ARBA00022801"/>
    </source>
</evidence>
<keyword evidence="12" id="KW-0472">Membrane</keyword>
<dbReference type="EMBL" id="LR783498">
    <property type="protein sequence ID" value="CAB3227128.1"/>
    <property type="molecule type" value="mRNA"/>
</dbReference>
<dbReference type="InterPro" id="IPR025202">
    <property type="entry name" value="PLD-like_dom"/>
</dbReference>
<dbReference type="GO" id="GO:0005739">
    <property type="term" value="C:mitochondrion"/>
    <property type="evidence" value="ECO:0007669"/>
    <property type="project" value="TreeGrafter"/>
</dbReference>
<evidence type="ECO:0000259" key="13">
    <source>
        <dbReference type="PROSITE" id="PS50035"/>
    </source>
</evidence>
<keyword evidence="11" id="KW-0863">Zinc-finger</keyword>
<keyword evidence="12" id="KW-0812">Transmembrane</keyword>
<evidence type="ECO:0000256" key="12">
    <source>
        <dbReference type="SAM" id="Phobius"/>
    </source>
</evidence>
<keyword evidence="12" id="KW-1133">Transmembrane helix</keyword>
<gene>
    <name evidence="15" type="primary">C4orf45-002</name>
</gene>
<dbReference type="GO" id="GO:0034587">
    <property type="term" value="P:piRNA processing"/>
    <property type="evidence" value="ECO:0007669"/>
    <property type="project" value="TreeGrafter"/>
</dbReference>
<evidence type="ECO:0000256" key="3">
    <source>
        <dbReference type="ARBA" id="ARBA00023098"/>
    </source>
</evidence>
<evidence type="ECO:0000256" key="2">
    <source>
        <dbReference type="ARBA" id="ARBA00022963"/>
    </source>
</evidence>
<dbReference type="CDD" id="cd09171">
    <property type="entry name" value="PLDc_vPLD6_like"/>
    <property type="match status" value="1"/>
</dbReference>
<dbReference type="SMART" id="SM00155">
    <property type="entry name" value="PLDc"/>
    <property type="match status" value="1"/>
</dbReference>
<name>A0A6F9D8M9_9ASCI</name>
<evidence type="ECO:0000256" key="6">
    <source>
        <dbReference type="ARBA" id="ARBA00041680"/>
    </source>
</evidence>
<dbReference type="GO" id="GO:0016042">
    <property type="term" value="P:lipid catabolic process"/>
    <property type="evidence" value="ECO:0007669"/>
    <property type="project" value="UniProtKB-KW"/>
</dbReference>
<evidence type="ECO:0000256" key="11">
    <source>
        <dbReference type="PROSITE-ProRule" id="PRU00723"/>
    </source>
</evidence>
<dbReference type="InterPro" id="IPR000571">
    <property type="entry name" value="Znf_CCCH"/>
</dbReference>
<dbReference type="Gene3D" id="3.30.870.10">
    <property type="entry name" value="Endonuclease Chain A"/>
    <property type="match status" value="1"/>
</dbReference>
<keyword evidence="2" id="KW-0442">Lipid degradation</keyword>
<dbReference type="SUPFAM" id="SSF56024">
    <property type="entry name" value="Phospholipase D/nuclease"/>
    <property type="match status" value="1"/>
</dbReference>
<proteinExistence type="evidence at transcript level"/>
<comment type="similarity">
    <text evidence="4">Belongs to the phospholipase D family. MitoPLD/Zucchini subfamily.</text>
</comment>
<evidence type="ECO:0000256" key="4">
    <source>
        <dbReference type="ARBA" id="ARBA00038012"/>
    </source>
</evidence>
<feature type="domain" description="PLD phosphodiesterase" evidence="13">
    <location>
        <begin position="155"/>
        <end position="182"/>
    </location>
</feature>
<evidence type="ECO:0000256" key="7">
    <source>
        <dbReference type="ARBA" id="ARBA00042226"/>
    </source>
</evidence>
<keyword evidence="1" id="KW-0378">Hydrolase</keyword>
<keyword evidence="11" id="KW-0862">Zinc</keyword>
<dbReference type="GO" id="GO:0016891">
    <property type="term" value="F:RNA endonuclease activity producing 5'-phosphomonoesters, hydrolytic mechanism"/>
    <property type="evidence" value="ECO:0007669"/>
    <property type="project" value="TreeGrafter"/>
</dbReference>
<dbReference type="InterPro" id="IPR051406">
    <property type="entry name" value="PLD_domain"/>
</dbReference>
<dbReference type="InterPro" id="IPR001736">
    <property type="entry name" value="PLipase_D/transphosphatidylase"/>
</dbReference>
<dbReference type="GO" id="GO:0008270">
    <property type="term" value="F:zinc ion binding"/>
    <property type="evidence" value="ECO:0007669"/>
    <property type="project" value="UniProtKB-KW"/>
</dbReference>
<protein>
    <recommendedName>
        <fullName evidence="5">Mitochondrial cardiolipin hydrolase</fullName>
    </recommendedName>
    <alternativeName>
        <fullName evidence="7">Choline phosphatase 6</fullName>
    </alternativeName>
    <alternativeName>
        <fullName evidence="9">Mitochondrial phospholipase</fullName>
    </alternativeName>
    <alternativeName>
        <fullName evidence="8">Phosphatidylcholine-hydrolyzing phospholipase D6</fullName>
    </alternativeName>
    <alternativeName>
        <fullName evidence="6">Phospholipase D6</fullName>
    </alternativeName>
</protein>
<dbReference type="Pfam" id="PF13091">
    <property type="entry name" value="PLDc_2"/>
    <property type="match status" value="1"/>
</dbReference>
<keyword evidence="11" id="KW-0479">Metal-binding</keyword>
<comment type="catalytic activity">
    <reaction evidence="10">
        <text>a cardiolipin + H2O = a 1,2-diacyl-sn-glycero-3-phospho-(1'-sn-glycerol) + a 1,2-diacyl-sn-glycero-3-phosphate + H(+)</text>
        <dbReference type="Rhea" id="RHEA:44884"/>
        <dbReference type="ChEBI" id="CHEBI:15377"/>
        <dbReference type="ChEBI" id="CHEBI:15378"/>
        <dbReference type="ChEBI" id="CHEBI:58608"/>
        <dbReference type="ChEBI" id="CHEBI:62237"/>
        <dbReference type="ChEBI" id="CHEBI:64716"/>
    </reaction>
    <physiologicalReaction direction="left-to-right" evidence="10">
        <dbReference type="Rhea" id="RHEA:44885"/>
    </physiologicalReaction>
</comment>
<evidence type="ECO:0000256" key="5">
    <source>
        <dbReference type="ARBA" id="ARBA00040549"/>
    </source>
</evidence>
<sequence length="218" mass="24943">MAGPVGNVSLLVHACAAMVIVAETGLIAYRFYVWKKNAKSRKKAVFHKVLFFPDQKIPCQRYLLSPQGCARKNCSYSHDWSSSFAQLMKHVITAKRSIYLCMFSVTCNELAMAVLQKFRQGAVVRVITDTEYMNLNGSRIADFMNQGIEVRHDRSSYLMHHKFLIIDEKVVVTGSFNWTHAAVIGNNENVLVTNHPDVLDPYLAEYKKLWKMFKVNFN</sequence>
<evidence type="ECO:0000259" key="14">
    <source>
        <dbReference type="PROSITE" id="PS50103"/>
    </source>
</evidence>
<feature type="transmembrane region" description="Helical" evidence="12">
    <location>
        <begin position="6"/>
        <end position="33"/>
    </location>
</feature>
<dbReference type="PROSITE" id="PS50103">
    <property type="entry name" value="ZF_C3H1"/>
    <property type="match status" value="1"/>
</dbReference>
<evidence type="ECO:0000256" key="8">
    <source>
        <dbReference type="ARBA" id="ARBA00043135"/>
    </source>
</evidence>
<keyword evidence="3" id="KW-0443">Lipid metabolism</keyword>
<organism evidence="15">
    <name type="scientific">Phallusia mammillata</name>
    <dbReference type="NCBI Taxonomy" id="59560"/>
    <lineage>
        <taxon>Eukaryota</taxon>
        <taxon>Metazoa</taxon>
        <taxon>Chordata</taxon>
        <taxon>Tunicata</taxon>
        <taxon>Ascidiacea</taxon>
        <taxon>Phlebobranchia</taxon>
        <taxon>Ascidiidae</taxon>
        <taxon>Phallusia</taxon>
    </lineage>
</organism>
<feature type="zinc finger region" description="C3H1-type" evidence="11">
    <location>
        <begin position="53"/>
        <end position="81"/>
    </location>
</feature>